<dbReference type="Gene3D" id="3.30.565.10">
    <property type="entry name" value="Histidine kinase-like ATPase, C-terminal domain"/>
    <property type="match status" value="1"/>
</dbReference>
<dbReference type="InterPro" id="IPR042120">
    <property type="entry name" value="MutL_C_dimsub"/>
</dbReference>
<feature type="region of interest" description="Disordered" evidence="2">
    <location>
        <begin position="354"/>
        <end position="375"/>
    </location>
</feature>
<organism evidence="4 5">
    <name type="scientific">Coniosporium apollinis</name>
    <dbReference type="NCBI Taxonomy" id="61459"/>
    <lineage>
        <taxon>Eukaryota</taxon>
        <taxon>Fungi</taxon>
        <taxon>Dikarya</taxon>
        <taxon>Ascomycota</taxon>
        <taxon>Pezizomycotina</taxon>
        <taxon>Dothideomycetes</taxon>
        <taxon>Dothideomycetes incertae sedis</taxon>
        <taxon>Coniosporium</taxon>
    </lineage>
</organism>
<sequence length="1094" mass="119980">MSLRRKLDIVAPSPAEARSSLSTSASDGKQPTTQNAILPLPAEVVAQIKSSIIITNLNDVVLELLKNSLDAEATKIEVAVDLRRGGCIVEDNGLGIPPREFRDDGGLGKQYCTSKHCSASELYGGTGVFLASLAALSLLTITSHHHFHRSTNTVILHRAQVISRMLPSPASHEIGFREHGTRVTVRDLFGNMPVRVKQRALVSDEKTKSERQWENLKRDVVGLLLAWNRPVTVRVCDAEKTKNLVLSTAQRDVETRPSALALSAMLGLLTQSAHISSDDRSTWVPISAATADISIKGAISLEPAPSKYCQFMSIGIEPIYAHASHNELYDEVNRLFSLSDFGTIGDTSDIDDLERERRSKDRRYKSDGLTNRQMRGGRKGIDRWPMFCLRISIASPSSSKLLGNQLVNDESKLRTIIEVLGAMVSRWLTVHHFRPRMSRARREEHGSSGEASPSSAASRAVGPFEGELLESDPHATSQARHEQSILRPPSSVNTIIAPPSASKKRKRYESKVSALGERRNSGNLPYGGAPVFNEWSRIKSGNSSFYDDLWSSKKPSKKPVSAPAGLQHPDVVTGPEMCENKDSRTSSKVAVFNVEPILPGQLISGHALTNTPARPSTPTSPKSREVGEASHRYPATNHDEAPLDETMTWMDPATKEVYLVNARTGAVVSNNARCTRSDSAPIRKAAITLPEFNKRLSMPRRKQANPSLGRSGEWMDEFLSTWSNPVFSKTEQAIPQAFFDTPEDASAAALPGQVYRCNRHSADSYVAETSTVVSGRLSKVALRDAEVIAQVDKKFILAKLGSPRIDATDRNGTGSDTKQILVLIDQHAADERCRVEDLLAELCMPASDSVPTYRSNLGHESQVSYTMLGKPVNMLVSPQEGHLFQSHAAHFANWGILYDMTASATDKFAHTKEPSQTLVVRTLPPGIAERCKVEPKLLISLLRAEVWKLAESPPPVRHSMDNSPPFKPVADTSPSSHRESSWLRRIGHCPQGILDMLNSRACRSAIMFNDVLSVEQCKVLVKRLAECAFPFQCAHGRPSMVPLVELGRDGGVEGNGDVSDGLVFDSASKSERHEAENYGKAFKAWRDRGAAAEE</sequence>
<dbReference type="EMBL" id="JAPDRL010000032">
    <property type="protein sequence ID" value="KAJ9665079.1"/>
    <property type="molecule type" value="Genomic_DNA"/>
</dbReference>
<dbReference type="SMART" id="SM00853">
    <property type="entry name" value="MutL_C"/>
    <property type="match status" value="1"/>
</dbReference>
<evidence type="ECO:0000256" key="1">
    <source>
        <dbReference type="ARBA" id="ARBA00006082"/>
    </source>
</evidence>
<keyword evidence="5" id="KW-1185">Reference proteome</keyword>
<feature type="domain" description="MutL C-terminal dimerisation" evidence="3">
    <location>
        <begin position="787"/>
        <end position="1012"/>
    </location>
</feature>
<feature type="compositionally biased region" description="Basic and acidic residues" evidence="2">
    <location>
        <begin position="622"/>
        <end position="641"/>
    </location>
</feature>
<evidence type="ECO:0000313" key="5">
    <source>
        <dbReference type="Proteomes" id="UP001172684"/>
    </source>
</evidence>
<feature type="region of interest" description="Disordered" evidence="2">
    <location>
        <begin position="953"/>
        <end position="978"/>
    </location>
</feature>
<gene>
    <name evidence="4" type="primary">MLH3</name>
    <name evidence="4" type="ORF">H2201_004739</name>
</gene>
<dbReference type="Pfam" id="PF13589">
    <property type="entry name" value="HATPase_c_3"/>
    <property type="match status" value="1"/>
</dbReference>
<feature type="region of interest" description="Disordered" evidence="2">
    <location>
        <begin position="438"/>
        <end position="460"/>
    </location>
</feature>
<dbReference type="SUPFAM" id="SSF118116">
    <property type="entry name" value="DNA mismatch repair protein MutL"/>
    <property type="match status" value="2"/>
</dbReference>
<feature type="region of interest" description="Disordered" evidence="2">
    <location>
        <begin position="553"/>
        <end position="573"/>
    </location>
</feature>
<feature type="compositionally biased region" description="Polar residues" evidence="2">
    <location>
        <begin position="19"/>
        <end position="34"/>
    </location>
</feature>
<dbReference type="InterPro" id="IPR038973">
    <property type="entry name" value="MutL/Mlh/Pms-like"/>
</dbReference>
<feature type="region of interest" description="Disordered" evidence="2">
    <location>
        <begin position="472"/>
        <end position="514"/>
    </location>
</feature>
<dbReference type="Proteomes" id="UP001172684">
    <property type="component" value="Unassembled WGS sequence"/>
</dbReference>
<name>A0ABQ9NRM9_9PEZI</name>
<accession>A0ABQ9NRM9</accession>
<dbReference type="InterPro" id="IPR036890">
    <property type="entry name" value="HATPase_C_sf"/>
</dbReference>
<dbReference type="PANTHER" id="PTHR10073:SF47">
    <property type="entry name" value="DNA MISMATCH REPAIR PROTEIN MLH3"/>
    <property type="match status" value="1"/>
</dbReference>
<feature type="compositionally biased region" description="Low complexity" evidence="2">
    <location>
        <begin position="448"/>
        <end position="460"/>
    </location>
</feature>
<feature type="region of interest" description="Disordered" evidence="2">
    <location>
        <begin position="13"/>
        <end position="34"/>
    </location>
</feature>
<comment type="caution">
    <text evidence="4">The sequence shown here is derived from an EMBL/GenBank/DDBJ whole genome shotgun (WGS) entry which is preliminary data.</text>
</comment>
<dbReference type="InterPro" id="IPR037198">
    <property type="entry name" value="MutL_C_sf"/>
</dbReference>
<proteinExistence type="inferred from homology"/>
<dbReference type="Gene3D" id="3.30.1540.20">
    <property type="entry name" value="MutL, C-terminal domain, dimerisation subdomain"/>
    <property type="match status" value="1"/>
</dbReference>
<evidence type="ECO:0000259" key="3">
    <source>
        <dbReference type="SMART" id="SM00853"/>
    </source>
</evidence>
<evidence type="ECO:0000256" key="2">
    <source>
        <dbReference type="SAM" id="MobiDB-lite"/>
    </source>
</evidence>
<feature type="compositionally biased region" description="Polar residues" evidence="2">
    <location>
        <begin position="607"/>
        <end position="621"/>
    </location>
</feature>
<evidence type="ECO:0000313" key="4">
    <source>
        <dbReference type="EMBL" id="KAJ9665079.1"/>
    </source>
</evidence>
<dbReference type="SUPFAM" id="SSF55874">
    <property type="entry name" value="ATPase domain of HSP90 chaperone/DNA topoisomerase II/histidine kinase"/>
    <property type="match status" value="1"/>
</dbReference>
<dbReference type="PANTHER" id="PTHR10073">
    <property type="entry name" value="DNA MISMATCH REPAIR PROTEIN MLH, PMS, MUTL"/>
    <property type="match status" value="1"/>
</dbReference>
<dbReference type="InterPro" id="IPR014790">
    <property type="entry name" value="MutL_C"/>
</dbReference>
<comment type="similarity">
    <text evidence="1">Belongs to the DNA mismatch repair MutL/HexB family.</text>
</comment>
<protein>
    <submittedName>
        <fullName evidence="4">DNA mismatch repair protein</fullName>
    </submittedName>
</protein>
<reference evidence="4" key="1">
    <citation type="submission" date="2022-10" db="EMBL/GenBank/DDBJ databases">
        <title>Culturing micro-colonial fungi from biological soil crusts in the Mojave desert and describing Neophaeococcomyces mojavensis, and introducing the new genera and species Taxawa tesnikishii.</title>
        <authorList>
            <person name="Kurbessoian T."/>
            <person name="Stajich J.E."/>
        </authorList>
    </citation>
    <scope>NUCLEOTIDE SEQUENCE</scope>
    <source>
        <strain evidence="4">TK_1</strain>
    </source>
</reference>
<feature type="region of interest" description="Disordered" evidence="2">
    <location>
        <begin position="604"/>
        <end position="641"/>
    </location>
</feature>